<dbReference type="InterPro" id="IPR014853">
    <property type="entry name" value="VWF/SSPO/ZAN-like_Cys-rich_dom"/>
</dbReference>
<dbReference type="InterPro" id="IPR050780">
    <property type="entry name" value="Mucin_vWF_Thrombospondin_sf"/>
</dbReference>
<evidence type="ECO:0000256" key="2">
    <source>
        <dbReference type="ARBA" id="ARBA00023180"/>
    </source>
</evidence>
<reference evidence="4" key="1">
    <citation type="submission" date="2025-08" db="UniProtKB">
        <authorList>
            <consortium name="Ensembl"/>
        </authorList>
    </citation>
    <scope>IDENTIFICATION</scope>
</reference>
<evidence type="ECO:0000313" key="4">
    <source>
        <dbReference type="Ensembl" id="ENSPTXP00000021335.1"/>
    </source>
</evidence>
<evidence type="ECO:0000259" key="3">
    <source>
        <dbReference type="PROSITE" id="PS51233"/>
    </source>
</evidence>
<dbReference type="PANTHER" id="PTHR11339:SF373">
    <property type="entry name" value="VWFD DOMAIN-CONTAINING PROTEIN"/>
    <property type="match status" value="1"/>
</dbReference>
<dbReference type="FunFam" id="2.10.25.10:FF:000055">
    <property type="entry name" value="alpha-tectorin isoform X1"/>
    <property type="match status" value="1"/>
</dbReference>
<keyword evidence="2" id="KW-0325">Glycoprotein</keyword>
<dbReference type="PROSITE" id="PS51233">
    <property type="entry name" value="VWFD"/>
    <property type="match status" value="2"/>
</dbReference>
<dbReference type="SMART" id="SM00832">
    <property type="entry name" value="C8"/>
    <property type="match status" value="2"/>
</dbReference>
<reference evidence="4" key="2">
    <citation type="submission" date="2025-09" db="UniProtKB">
        <authorList>
            <consortium name="Ensembl"/>
        </authorList>
    </citation>
    <scope>IDENTIFICATION</scope>
</reference>
<dbReference type="OMA" id="FANCAQM"/>
<protein>
    <recommendedName>
        <fullName evidence="3">VWFD domain-containing protein</fullName>
    </recommendedName>
</protein>
<dbReference type="AlphaFoldDB" id="A0A670ZC70"/>
<dbReference type="Ensembl" id="ENSPTXT00000021986.1">
    <property type="protein sequence ID" value="ENSPTXP00000021335.1"/>
    <property type="gene ID" value="ENSPTXG00000014768.1"/>
</dbReference>
<sequence>MRKSGFSIKIDTDFGVSVSYTGNQHVEIGVPDRYQNATCGLCGSLNNNQSDDFSTHNGSLVESVTLFARRWQIKNFEDDCGDIQQPPTCPLTKLANYSSSVYCGILEKSPGPFANCAQMVPVSSFMEVCLNDVCTSGGNRTVLCNLLRIHAERCQAANITVGQWREETQCEVTCPENSHYEACSTACPASCLDSTAPLFCSKPCREGCSCNKGYILSGGACVPLSGCGCTLNNQYYEVSHEEILTDSCSKKCFCRQPSHPMECQEHACSAQETCRVVGGVLGCHAEEVGSSWVFGDPHYVTFDGVAFDYEGTCTYTLSRYCGPLNKLPSFTVKVQNEHRTSLAASWIYQVEVEAYGQKIVMMADQYDKIQVNGLLVNLPYVLPAEKLSVYYRGFSVHVQTDFGLSVSYDWSYSVSMSVPKNYSGLLCGLSGNFNGNQKDDFQNPNGSLLFSPTAFSNSWRETTSPFHCTVVGLPPSCDESQYWPLHSCGIIRDPSGPFQLCRDPATVQIHFENCVKDMCVTSGSSLCKTLGAYAHQCQSRGIAIQPWREMTGCGKLVHIYNPGESDSTSLHLFVRTGC</sequence>
<keyword evidence="1" id="KW-1015">Disulfide bond</keyword>
<dbReference type="SUPFAM" id="SSF57567">
    <property type="entry name" value="Serine protease inhibitors"/>
    <property type="match status" value="1"/>
</dbReference>
<dbReference type="GO" id="GO:0031012">
    <property type="term" value="C:extracellular matrix"/>
    <property type="evidence" value="ECO:0007669"/>
    <property type="project" value="TreeGrafter"/>
</dbReference>
<dbReference type="Pfam" id="PF08742">
    <property type="entry name" value="C8"/>
    <property type="match status" value="2"/>
</dbReference>
<dbReference type="Proteomes" id="UP000472273">
    <property type="component" value="Unplaced"/>
</dbReference>
<proteinExistence type="predicted"/>
<dbReference type="Pfam" id="PF00094">
    <property type="entry name" value="VWD"/>
    <property type="match status" value="2"/>
</dbReference>
<dbReference type="Gene3D" id="2.10.25.10">
    <property type="entry name" value="Laminin"/>
    <property type="match status" value="1"/>
</dbReference>
<feature type="domain" description="VWFD" evidence="3">
    <location>
        <begin position="289"/>
        <end position="469"/>
    </location>
</feature>
<evidence type="ECO:0000313" key="5">
    <source>
        <dbReference type="Proteomes" id="UP000472273"/>
    </source>
</evidence>
<dbReference type="GO" id="GO:0005615">
    <property type="term" value="C:extracellular space"/>
    <property type="evidence" value="ECO:0007669"/>
    <property type="project" value="TreeGrafter"/>
</dbReference>
<keyword evidence="5" id="KW-1185">Reference proteome</keyword>
<organism evidence="4 5">
    <name type="scientific">Pseudonaja textilis</name>
    <name type="common">Eastern brown snake</name>
    <dbReference type="NCBI Taxonomy" id="8673"/>
    <lineage>
        <taxon>Eukaryota</taxon>
        <taxon>Metazoa</taxon>
        <taxon>Chordata</taxon>
        <taxon>Craniata</taxon>
        <taxon>Vertebrata</taxon>
        <taxon>Euteleostomi</taxon>
        <taxon>Lepidosauria</taxon>
        <taxon>Squamata</taxon>
        <taxon>Bifurcata</taxon>
        <taxon>Unidentata</taxon>
        <taxon>Episquamata</taxon>
        <taxon>Toxicofera</taxon>
        <taxon>Serpentes</taxon>
        <taxon>Colubroidea</taxon>
        <taxon>Elapidae</taxon>
        <taxon>Hydrophiinae</taxon>
        <taxon>Pseudonaja</taxon>
    </lineage>
</organism>
<dbReference type="Pfam" id="PF01826">
    <property type="entry name" value="TIL"/>
    <property type="match status" value="1"/>
</dbReference>
<evidence type="ECO:0000256" key="1">
    <source>
        <dbReference type="ARBA" id="ARBA00023157"/>
    </source>
</evidence>
<dbReference type="InterPro" id="IPR036084">
    <property type="entry name" value="Ser_inhib-like_sf"/>
</dbReference>
<dbReference type="InterPro" id="IPR002919">
    <property type="entry name" value="TIL_dom"/>
</dbReference>
<dbReference type="GeneTree" id="ENSGT00950000183155"/>
<dbReference type="SMART" id="SM00216">
    <property type="entry name" value="VWD"/>
    <property type="match status" value="1"/>
</dbReference>
<name>A0A670ZC70_PSETE</name>
<dbReference type="PANTHER" id="PTHR11339">
    <property type="entry name" value="EXTRACELLULAR MATRIX GLYCOPROTEIN RELATED"/>
    <property type="match status" value="1"/>
</dbReference>
<dbReference type="CDD" id="cd19941">
    <property type="entry name" value="TIL"/>
    <property type="match status" value="1"/>
</dbReference>
<feature type="domain" description="VWFD" evidence="3">
    <location>
        <begin position="1"/>
        <end position="81"/>
    </location>
</feature>
<dbReference type="InterPro" id="IPR001846">
    <property type="entry name" value="VWF_type-D"/>
</dbReference>
<accession>A0A670ZC70</accession>